<keyword evidence="1" id="KW-1185">Reference proteome</keyword>
<protein>
    <submittedName>
        <fullName evidence="2">Uncharacterized protein</fullName>
    </submittedName>
</protein>
<proteinExistence type="predicted"/>
<dbReference type="AlphaFoldDB" id="A0A915KPC7"/>
<name>A0A915KPC7_ROMCU</name>
<sequence length="128" mass="14729">MGSWPPPYDEWCVSRMIWWETWKVLVMGLVAVMALRRGNVSYLLHTNLICSVFLKCFHIMKMETRSKAFMLLQITSINSPTNQSLPTKSLTRFHQRIKNGSNASGKPKNQIPEISSTNWKISLTNLLC</sequence>
<dbReference type="WBParaSite" id="nRc.2.0.1.t39905-RA">
    <property type="protein sequence ID" value="nRc.2.0.1.t39905-RA"/>
    <property type="gene ID" value="nRc.2.0.1.g39905"/>
</dbReference>
<reference evidence="2" key="1">
    <citation type="submission" date="2022-11" db="UniProtKB">
        <authorList>
            <consortium name="WormBaseParasite"/>
        </authorList>
    </citation>
    <scope>IDENTIFICATION</scope>
</reference>
<evidence type="ECO:0000313" key="2">
    <source>
        <dbReference type="WBParaSite" id="nRc.2.0.1.t39905-RA"/>
    </source>
</evidence>
<dbReference type="Proteomes" id="UP000887565">
    <property type="component" value="Unplaced"/>
</dbReference>
<evidence type="ECO:0000313" key="1">
    <source>
        <dbReference type="Proteomes" id="UP000887565"/>
    </source>
</evidence>
<accession>A0A915KPC7</accession>
<organism evidence="1 2">
    <name type="scientific">Romanomermis culicivorax</name>
    <name type="common">Nematode worm</name>
    <dbReference type="NCBI Taxonomy" id="13658"/>
    <lineage>
        <taxon>Eukaryota</taxon>
        <taxon>Metazoa</taxon>
        <taxon>Ecdysozoa</taxon>
        <taxon>Nematoda</taxon>
        <taxon>Enoplea</taxon>
        <taxon>Dorylaimia</taxon>
        <taxon>Mermithida</taxon>
        <taxon>Mermithoidea</taxon>
        <taxon>Mermithidae</taxon>
        <taxon>Romanomermis</taxon>
    </lineage>
</organism>